<sequence>MKRQKKREFWQFIRLLAKDACADVADDMLTNTDADKAYCLKCRSTIDFKTGRHGVKQHMAVYHPVDLASFTPASPCRPDAQQAMQLDAGSLILLKRSLGSTNYQFVGSRKINKSS</sequence>
<accession>A0A8J5IYC6</accession>
<dbReference type="AlphaFoldDB" id="A0A8J5IYC6"/>
<evidence type="ECO:0000313" key="1">
    <source>
        <dbReference type="EMBL" id="KAG6953925.1"/>
    </source>
</evidence>
<name>A0A8J5IYC6_9STRA</name>
<dbReference type="Proteomes" id="UP000709295">
    <property type="component" value="Unassembled WGS sequence"/>
</dbReference>
<gene>
    <name evidence="1" type="ORF">JG688_00012577</name>
</gene>
<evidence type="ECO:0000313" key="2">
    <source>
        <dbReference type="Proteomes" id="UP000709295"/>
    </source>
</evidence>
<protein>
    <recommendedName>
        <fullName evidence="3">BED-type domain-containing protein</fullName>
    </recommendedName>
</protein>
<keyword evidence="2" id="KW-1185">Reference proteome</keyword>
<reference evidence="1" key="1">
    <citation type="submission" date="2021-01" db="EMBL/GenBank/DDBJ databases">
        <title>Phytophthora aleatoria, a newly-described species from Pinus radiata is distinct from Phytophthora cactorum isolates based on comparative genomics.</title>
        <authorList>
            <person name="Mcdougal R."/>
            <person name="Panda P."/>
            <person name="Williams N."/>
            <person name="Studholme D.J."/>
        </authorList>
    </citation>
    <scope>NUCLEOTIDE SEQUENCE</scope>
    <source>
        <strain evidence="1">NZFS 4037</strain>
    </source>
</reference>
<comment type="caution">
    <text evidence="1">The sequence shown here is derived from an EMBL/GenBank/DDBJ whole genome shotgun (WGS) entry which is preliminary data.</text>
</comment>
<dbReference type="EMBL" id="JAENGY010000986">
    <property type="protein sequence ID" value="KAG6953925.1"/>
    <property type="molecule type" value="Genomic_DNA"/>
</dbReference>
<proteinExistence type="predicted"/>
<organism evidence="1 2">
    <name type="scientific">Phytophthora aleatoria</name>
    <dbReference type="NCBI Taxonomy" id="2496075"/>
    <lineage>
        <taxon>Eukaryota</taxon>
        <taxon>Sar</taxon>
        <taxon>Stramenopiles</taxon>
        <taxon>Oomycota</taxon>
        <taxon>Peronosporomycetes</taxon>
        <taxon>Peronosporales</taxon>
        <taxon>Peronosporaceae</taxon>
        <taxon>Phytophthora</taxon>
    </lineage>
</organism>
<evidence type="ECO:0008006" key="3">
    <source>
        <dbReference type="Google" id="ProtNLM"/>
    </source>
</evidence>